<proteinExistence type="predicted"/>
<dbReference type="Pfam" id="PF13589">
    <property type="entry name" value="HATPase_c_3"/>
    <property type="match status" value="1"/>
</dbReference>
<sequence length="501" mass="56848">MTEKLVGRTLASILPTIISGLYSDKYDIVREYCQNAYDAILLKYKTTAAKNGLITITISGNDIRIHDNGTGMTKDVVRKLSTIGYSTKDTNDQVGYRGIGRLSGICGARKIHFVTKSKDENVEYLFEIDSDGLTNEFSDRETKFSMDAGELLAKYSSMEEKILQDTNNGESYTTVVLHQVYGDAGKLLDPVKLKEYLELNLPLPTNKAFEHSKDIESLYSEHLPNFPNISIQLNGQLLTKPFHLLEENKSYERMILKNAKGKVLAASWYTWDPNKSEMINNERLRGLRFRHKGFTIGDPGDMRNLLRTSPQQIPDWFSGEVIVVDGRALISSDRSRFEDTISRSELNIAMEHVLGKNLSLIARDRSSKISTKRFLVKGKLQIEYLNKILTSEKYKSKEELQNIADEANNLAEKIKNKTYTTSTNRDKNNLRETVSDILEKAQKVRKKAKEENGIHDKVQLSEQSKAIHSILKIAIKKHCKNCKSANVLLTKIDSDILNELK</sequence>
<protein>
    <submittedName>
        <fullName evidence="2">Uncharacterized protein</fullName>
    </submittedName>
</protein>
<evidence type="ECO:0000313" key="2">
    <source>
        <dbReference type="EMBL" id="KKR33904.1"/>
    </source>
</evidence>
<dbReference type="AlphaFoldDB" id="A0A0G0Q0N0"/>
<reference evidence="2 3" key="1">
    <citation type="journal article" date="2015" name="Nature">
        <title>rRNA introns, odd ribosomes, and small enigmatic genomes across a large radiation of phyla.</title>
        <authorList>
            <person name="Brown C.T."/>
            <person name="Hug L.A."/>
            <person name="Thomas B.C."/>
            <person name="Sharon I."/>
            <person name="Castelle C.J."/>
            <person name="Singh A."/>
            <person name="Wilkins M.J."/>
            <person name="Williams K.H."/>
            <person name="Banfield J.F."/>
        </authorList>
    </citation>
    <scope>NUCLEOTIDE SEQUENCE [LARGE SCALE GENOMIC DNA]</scope>
</reference>
<dbReference type="SUPFAM" id="SSF55874">
    <property type="entry name" value="ATPase domain of HSP90 chaperone/DNA topoisomerase II/histidine kinase"/>
    <property type="match status" value="1"/>
</dbReference>
<name>A0A0G0Q0N0_9BACT</name>
<dbReference type="EMBL" id="LBXN01000010">
    <property type="protein sequence ID" value="KKR33904.1"/>
    <property type="molecule type" value="Genomic_DNA"/>
</dbReference>
<dbReference type="InterPro" id="IPR036890">
    <property type="entry name" value="HATPase_C_sf"/>
</dbReference>
<comment type="caution">
    <text evidence="2">The sequence shown here is derived from an EMBL/GenBank/DDBJ whole genome shotgun (WGS) entry which is preliminary data.</text>
</comment>
<accession>A0A0G0Q0N0</accession>
<organism evidence="2 3">
    <name type="scientific">Candidatus Gottesmanbacteria bacterium GW2011_GWC2_39_8</name>
    <dbReference type="NCBI Taxonomy" id="1618450"/>
    <lineage>
        <taxon>Bacteria</taxon>
        <taxon>Candidatus Gottesmaniibacteriota</taxon>
    </lineage>
</organism>
<dbReference type="Proteomes" id="UP000034539">
    <property type="component" value="Unassembled WGS sequence"/>
</dbReference>
<keyword evidence="1" id="KW-0175">Coiled coil</keyword>
<evidence type="ECO:0000256" key="1">
    <source>
        <dbReference type="SAM" id="Coils"/>
    </source>
</evidence>
<dbReference type="Gene3D" id="3.30.565.10">
    <property type="entry name" value="Histidine kinase-like ATPase, C-terminal domain"/>
    <property type="match status" value="1"/>
</dbReference>
<gene>
    <name evidence="2" type="ORF">UT63_C0010G0008</name>
</gene>
<feature type="coiled-coil region" evidence="1">
    <location>
        <begin position="397"/>
        <end position="451"/>
    </location>
</feature>
<evidence type="ECO:0000313" key="3">
    <source>
        <dbReference type="Proteomes" id="UP000034539"/>
    </source>
</evidence>